<dbReference type="SUPFAM" id="SSF101941">
    <property type="entry name" value="NAC domain"/>
    <property type="match status" value="1"/>
</dbReference>
<dbReference type="PROSITE" id="PS51667">
    <property type="entry name" value="WRC"/>
    <property type="match status" value="1"/>
</dbReference>
<evidence type="ECO:0000259" key="6">
    <source>
        <dbReference type="PROSITE" id="PS51667"/>
    </source>
</evidence>
<protein>
    <recommendedName>
        <fullName evidence="6">WRC domain-containing protein</fullName>
    </recommendedName>
</protein>
<dbReference type="EMBL" id="JAMSHJ010000006">
    <property type="protein sequence ID" value="KAI5396741.1"/>
    <property type="molecule type" value="Genomic_DNA"/>
</dbReference>
<evidence type="ECO:0000256" key="5">
    <source>
        <dbReference type="PROSITE-ProRule" id="PRU01002"/>
    </source>
</evidence>
<evidence type="ECO:0000256" key="3">
    <source>
        <dbReference type="ARBA" id="ARBA00023163"/>
    </source>
</evidence>
<reference evidence="7 8" key="1">
    <citation type="journal article" date="2022" name="Nat. Genet.">
        <title>Improved pea reference genome and pan-genome highlight genomic features and evolutionary characteristics.</title>
        <authorList>
            <person name="Yang T."/>
            <person name="Liu R."/>
            <person name="Luo Y."/>
            <person name="Hu S."/>
            <person name="Wang D."/>
            <person name="Wang C."/>
            <person name="Pandey M.K."/>
            <person name="Ge S."/>
            <person name="Xu Q."/>
            <person name="Li N."/>
            <person name="Li G."/>
            <person name="Huang Y."/>
            <person name="Saxena R.K."/>
            <person name="Ji Y."/>
            <person name="Li M."/>
            <person name="Yan X."/>
            <person name="He Y."/>
            <person name="Liu Y."/>
            <person name="Wang X."/>
            <person name="Xiang C."/>
            <person name="Varshney R.K."/>
            <person name="Ding H."/>
            <person name="Gao S."/>
            <person name="Zong X."/>
        </authorList>
    </citation>
    <scope>NUCLEOTIDE SEQUENCE [LARGE SCALE GENOMIC DNA]</scope>
    <source>
        <strain evidence="7 8">cv. Zhongwan 6</strain>
    </source>
</reference>
<dbReference type="InterPro" id="IPR036093">
    <property type="entry name" value="NAC_dom_sf"/>
</dbReference>
<comment type="caution">
    <text evidence="7">The sequence shown here is derived from an EMBL/GenBank/DDBJ whole genome shotgun (WGS) entry which is preliminary data.</text>
</comment>
<dbReference type="Gramene" id="Psat06G0282700-T1">
    <property type="protein sequence ID" value="KAI5396741.1"/>
    <property type="gene ID" value="KIW84_062827"/>
</dbReference>
<dbReference type="PANTHER" id="PTHR31079">
    <property type="entry name" value="NAC DOMAIN-CONTAINING PROTEIN 73"/>
    <property type="match status" value="1"/>
</dbReference>
<dbReference type="AlphaFoldDB" id="A0A9D5A6D1"/>
<sequence>MARRWLIDMRGFAKKVKRTTLSLANQINDCGAYRGCPNCHCRIDNSDVSSEWPGFPIGIKFDHSDVELLDHLTSKCGVSNVNPHMLIDETINAYNTGQQKRQNIQHHGLTEDHVRWHKTGKTKAVIEYGVHKGYKKILVLYIRSEKESKSYKSDWKMHQYHPGNDEDEKNGEYVFSKPTSFLMKNQTRTYNVGLFRILSSACLVEEAFELSAAYLFLNPLPFDAHCSREHLFHQILSSLSKEAWTVLYLQESFHILQLGGDVLEMGFGRKVDLEPGRCRRTNGKKWRCSKEAYPDSKQCERHIHKGRNCSGKAMELVVSSSSAATTTP</sequence>
<keyword evidence="2" id="KW-0238">DNA-binding</keyword>
<dbReference type="GO" id="GO:0005634">
    <property type="term" value="C:nucleus"/>
    <property type="evidence" value="ECO:0007669"/>
    <property type="project" value="TreeGrafter"/>
</dbReference>
<evidence type="ECO:0000313" key="8">
    <source>
        <dbReference type="Proteomes" id="UP001058974"/>
    </source>
</evidence>
<keyword evidence="4" id="KW-0539">Nucleus</keyword>
<gene>
    <name evidence="7" type="ORF">KIW84_062827</name>
</gene>
<dbReference type="Proteomes" id="UP001058974">
    <property type="component" value="Chromosome 6"/>
</dbReference>
<keyword evidence="3" id="KW-0804">Transcription</keyword>
<dbReference type="PANTHER" id="PTHR31079:SF2">
    <property type="entry name" value="NAC DOMAIN CONTAINING PROTEIN 44-RELATED"/>
    <property type="match status" value="1"/>
</dbReference>
<evidence type="ECO:0000256" key="4">
    <source>
        <dbReference type="ARBA" id="ARBA00023242"/>
    </source>
</evidence>
<dbReference type="GO" id="GO:0003700">
    <property type="term" value="F:DNA-binding transcription factor activity"/>
    <property type="evidence" value="ECO:0007669"/>
    <property type="project" value="InterPro"/>
</dbReference>
<evidence type="ECO:0000256" key="2">
    <source>
        <dbReference type="ARBA" id="ARBA00023125"/>
    </source>
</evidence>
<evidence type="ECO:0000256" key="1">
    <source>
        <dbReference type="ARBA" id="ARBA00023015"/>
    </source>
</evidence>
<feature type="domain" description="WRC" evidence="6">
    <location>
        <begin position="272"/>
        <end position="316"/>
    </location>
</feature>
<name>A0A9D5A6D1_PEA</name>
<dbReference type="InterPro" id="IPR014977">
    <property type="entry name" value="WRC_dom"/>
</dbReference>
<accession>A0A9D5A6D1</accession>
<keyword evidence="8" id="KW-1185">Reference proteome</keyword>
<dbReference type="Pfam" id="PF08879">
    <property type="entry name" value="WRC"/>
    <property type="match status" value="1"/>
</dbReference>
<keyword evidence="1" id="KW-0805">Transcription regulation</keyword>
<comment type="caution">
    <text evidence="5">Lacks conserved residue(s) required for the propagation of feature annotation.</text>
</comment>
<organism evidence="7 8">
    <name type="scientific">Pisum sativum</name>
    <name type="common">Garden pea</name>
    <name type="synonym">Lathyrus oleraceus</name>
    <dbReference type="NCBI Taxonomy" id="3888"/>
    <lineage>
        <taxon>Eukaryota</taxon>
        <taxon>Viridiplantae</taxon>
        <taxon>Streptophyta</taxon>
        <taxon>Embryophyta</taxon>
        <taxon>Tracheophyta</taxon>
        <taxon>Spermatophyta</taxon>
        <taxon>Magnoliopsida</taxon>
        <taxon>eudicotyledons</taxon>
        <taxon>Gunneridae</taxon>
        <taxon>Pentapetalae</taxon>
        <taxon>rosids</taxon>
        <taxon>fabids</taxon>
        <taxon>Fabales</taxon>
        <taxon>Fabaceae</taxon>
        <taxon>Papilionoideae</taxon>
        <taxon>50 kb inversion clade</taxon>
        <taxon>NPAAA clade</taxon>
        <taxon>Hologalegina</taxon>
        <taxon>IRL clade</taxon>
        <taxon>Fabeae</taxon>
        <taxon>Lathyrus</taxon>
    </lineage>
</organism>
<dbReference type="InterPro" id="IPR044799">
    <property type="entry name" value="SOG1-like"/>
</dbReference>
<evidence type="ECO:0000313" key="7">
    <source>
        <dbReference type="EMBL" id="KAI5396741.1"/>
    </source>
</evidence>
<dbReference type="GO" id="GO:0000976">
    <property type="term" value="F:transcription cis-regulatory region binding"/>
    <property type="evidence" value="ECO:0007669"/>
    <property type="project" value="TreeGrafter"/>
</dbReference>
<dbReference type="Pfam" id="PF02365">
    <property type="entry name" value="NAM"/>
    <property type="match status" value="1"/>
</dbReference>
<dbReference type="Gene3D" id="2.170.150.80">
    <property type="entry name" value="NAC domain"/>
    <property type="match status" value="1"/>
</dbReference>
<proteinExistence type="predicted"/>
<dbReference type="InterPro" id="IPR003441">
    <property type="entry name" value="NAC-dom"/>
</dbReference>